<dbReference type="GO" id="GO:0016020">
    <property type="term" value="C:membrane"/>
    <property type="evidence" value="ECO:0007669"/>
    <property type="project" value="UniProtKB-SubCell"/>
</dbReference>
<evidence type="ECO:0000259" key="10">
    <source>
        <dbReference type="Pfam" id="PF14380"/>
    </source>
</evidence>
<dbReference type="InterPro" id="IPR032872">
    <property type="entry name" value="WAK_assoc_C"/>
</dbReference>
<dbReference type="EMBL" id="SDMP01000003">
    <property type="protein sequence ID" value="RYR65024.1"/>
    <property type="molecule type" value="Genomic_DNA"/>
</dbReference>
<comment type="caution">
    <text evidence="11">The sequence shown here is derived from an EMBL/GenBank/DDBJ whole genome shotgun (WGS) entry which is preliminary data.</text>
</comment>
<keyword evidence="7" id="KW-0472">Membrane</keyword>
<comment type="subcellular location">
    <subcellularLocation>
        <location evidence="1">Membrane</location>
        <topology evidence="1">Single-pass membrane protein</topology>
    </subcellularLocation>
</comment>
<feature type="transmembrane region" description="Helical" evidence="7">
    <location>
        <begin position="325"/>
        <end position="349"/>
    </location>
</feature>
<evidence type="ECO:0000313" key="12">
    <source>
        <dbReference type="Proteomes" id="UP000289738"/>
    </source>
</evidence>
<keyword evidence="7" id="KW-0812">Transmembrane</keyword>
<feature type="domain" description="Wall-associated receptor kinase C-terminal" evidence="10">
    <location>
        <begin position="225"/>
        <end position="256"/>
    </location>
</feature>
<gene>
    <name evidence="11" type="ORF">Ahy_A03g011024</name>
</gene>
<dbReference type="PANTHER" id="PTHR33355">
    <property type="entry name" value="WALL-ASSOCIATED RECEPTOR KINASE CARBOXY-TERMINAL PROTEIN-RELATED"/>
    <property type="match status" value="1"/>
</dbReference>
<dbReference type="Pfam" id="PF13947">
    <property type="entry name" value="GUB_WAK_bind"/>
    <property type="match status" value="1"/>
</dbReference>
<sequence>MSPVLLLFSIHILLVQKGSSATPTCQTTCGTIPIRYPFGTAYGCGHPAFSKHMKCNLGTLEYYSSTRTTSNNNAYTVSSIDYASSTVIIIDPLMSNCTEMQNSGSFTLGDDTPFTLAKENIFVLLGCSTTSPMFDSREDFCDTGSGSRVCRGMYSCRGVTGIGLPQNAPISTCCVYDYPTGIGLGYSLDLPKLQCSSYASVYEFGDEGDPMKWKFGVSLNYNDSYNYSDACKDCEASGGFCGFASLDESFSCVCNNGVNTTTNCFGQGNALSGTRGLKIQTVLTIGALFYSIFFPITSELFSLVVTHTHSKCIWNNLHTPYNYRCMGICTLLNYLVFTEVINWCGWMMFLQDL</sequence>
<keyword evidence="12" id="KW-1185">Reference proteome</keyword>
<dbReference type="GO" id="GO:0004674">
    <property type="term" value="F:protein serine/threonine kinase activity"/>
    <property type="evidence" value="ECO:0007669"/>
    <property type="project" value="UniProtKB-EC"/>
</dbReference>
<evidence type="ECO:0000256" key="3">
    <source>
        <dbReference type="ARBA" id="ARBA00022729"/>
    </source>
</evidence>
<dbReference type="Proteomes" id="UP000289738">
    <property type="component" value="Chromosome A03"/>
</dbReference>
<comment type="catalytic activity">
    <reaction evidence="5">
        <text>L-threonyl-[protein] + ATP = O-phospho-L-threonyl-[protein] + ADP + H(+)</text>
        <dbReference type="Rhea" id="RHEA:46608"/>
        <dbReference type="Rhea" id="RHEA-COMP:11060"/>
        <dbReference type="Rhea" id="RHEA-COMP:11605"/>
        <dbReference type="ChEBI" id="CHEBI:15378"/>
        <dbReference type="ChEBI" id="CHEBI:30013"/>
        <dbReference type="ChEBI" id="CHEBI:30616"/>
        <dbReference type="ChEBI" id="CHEBI:61977"/>
        <dbReference type="ChEBI" id="CHEBI:456216"/>
        <dbReference type="EC" id="2.7.11.1"/>
    </reaction>
</comment>
<reference evidence="11 12" key="1">
    <citation type="submission" date="2019-01" db="EMBL/GenBank/DDBJ databases">
        <title>Sequencing of cultivated peanut Arachis hypogaea provides insights into genome evolution and oil improvement.</title>
        <authorList>
            <person name="Chen X."/>
        </authorList>
    </citation>
    <scope>NUCLEOTIDE SEQUENCE [LARGE SCALE GENOMIC DNA]</scope>
    <source>
        <strain evidence="12">cv. Fuhuasheng</strain>
        <tissue evidence="11">Leaves</tissue>
    </source>
</reference>
<evidence type="ECO:0000256" key="2">
    <source>
        <dbReference type="ARBA" id="ARBA00012513"/>
    </source>
</evidence>
<evidence type="ECO:0000259" key="9">
    <source>
        <dbReference type="Pfam" id="PF13947"/>
    </source>
</evidence>
<evidence type="ECO:0000256" key="4">
    <source>
        <dbReference type="ARBA" id="ARBA00023180"/>
    </source>
</evidence>
<dbReference type="PANTHER" id="PTHR33355:SF13">
    <property type="entry name" value="WALL-ASSOCIATED RECEPTOR KINASE 3-LIKE"/>
    <property type="match status" value="1"/>
</dbReference>
<keyword evidence="3 8" id="KW-0732">Signal</keyword>
<comment type="catalytic activity">
    <reaction evidence="6">
        <text>L-seryl-[protein] + ATP = O-phospho-L-seryl-[protein] + ADP + H(+)</text>
        <dbReference type="Rhea" id="RHEA:17989"/>
        <dbReference type="Rhea" id="RHEA-COMP:9863"/>
        <dbReference type="Rhea" id="RHEA-COMP:11604"/>
        <dbReference type="ChEBI" id="CHEBI:15378"/>
        <dbReference type="ChEBI" id="CHEBI:29999"/>
        <dbReference type="ChEBI" id="CHEBI:30616"/>
        <dbReference type="ChEBI" id="CHEBI:83421"/>
        <dbReference type="ChEBI" id="CHEBI:456216"/>
        <dbReference type="EC" id="2.7.11.1"/>
    </reaction>
</comment>
<dbReference type="STRING" id="3818.A0A445DPD0"/>
<dbReference type="EC" id="2.7.11.1" evidence="2"/>
<name>A0A445DPD0_ARAHY</name>
<evidence type="ECO:0000256" key="1">
    <source>
        <dbReference type="ARBA" id="ARBA00004167"/>
    </source>
</evidence>
<keyword evidence="4" id="KW-0325">Glycoprotein</keyword>
<dbReference type="Pfam" id="PF14380">
    <property type="entry name" value="WAK_assoc"/>
    <property type="match status" value="1"/>
</dbReference>
<feature type="signal peptide" evidence="8">
    <location>
        <begin position="1"/>
        <end position="21"/>
    </location>
</feature>
<proteinExistence type="predicted"/>
<organism evidence="11 12">
    <name type="scientific">Arachis hypogaea</name>
    <name type="common">Peanut</name>
    <dbReference type="NCBI Taxonomy" id="3818"/>
    <lineage>
        <taxon>Eukaryota</taxon>
        <taxon>Viridiplantae</taxon>
        <taxon>Streptophyta</taxon>
        <taxon>Embryophyta</taxon>
        <taxon>Tracheophyta</taxon>
        <taxon>Spermatophyta</taxon>
        <taxon>Magnoliopsida</taxon>
        <taxon>eudicotyledons</taxon>
        <taxon>Gunneridae</taxon>
        <taxon>Pentapetalae</taxon>
        <taxon>rosids</taxon>
        <taxon>fabids</taxon>
        <taxon>Fabales</taxon>
        <taxon>Fabaceae</taxon>
        <taxon>Papilionoideae</taxon>
        <taxon>50 kb inversion clade</taxon>
        <taxon>dalbergioids sensu lato</taxon>
        <taxon>Dalbergieae</taxon>
        <taxon>Pterocarpus clade</taxon>
        <taxon>Arachis</taxon>
    </lineage>
</organism>
<protein>
    <recommendedName>
        <fullName evidence="2">non-specific serine/threonine protein kinase</fullName>
        <ecNumber evidence="2">2.7.11.1</ecNumber>
    </recommendedName>
</protein>
<evidence type="ECO:0000256" key="8">
    <source>
        <dbReference type="SAM" id="SignalP"/>
    </source>
</evidence>
<evidence type="ECO:0000256" key="6">
    <source>
        <dbReference type="ARBA" id="ARBA00048679"/>
    </source>
</evidence>
<feature type="chain" id="PRO_5019553337" description="non-specific serine/threonine protein kinase" evidence="8">
    <location>
        <begin position="22"/>
        <end position="353"/>
    </location>
</feature>
<dbReference type="InterPro" id="IPR025287">
    <property type="entry name" value="WAK_GUB"/>
</dbReference>
<evidence type="ECO:0000256" key="5">
    <source>
        <dbReference type="ARBA" id="ARBA00047899"/>
    </source>
</evidence>
<feature type="domain" description="Wall-associated receptor kinase galacturonan-binding" evidence="9">
    <location>
        <begin position="25"/>
        <end position="91"/>
    </location>
</feature>
<feature type="transmembrane region" description="Helical" evidence="7">
    <location>
        <begin position="282"/>
        <end position="305"/>
    </location>
</feature>
<keyword evidence="7" id="KW-1133">Transmembrane helix</keyword>
<evidence type="ECO:0000256" key="7">
    <source>
        <dbReference type="SAM" id="Phobius"/>
    </source>
</evidence>
<evidence type="ECO:0000313" key="11">
    <source>
        <dbReference type="EMBL" id="RYR65024.1"/>
    </source>
</evidence>
<accession>A0A445DPD0</accession>
<dbReference type="GO" id="GO:0030247">
    <property type="term" value="F:polysaccharide binding"/>
    <property type="evidence" value="ECO:0007669"/>
    <property type="project" value="InterPro"/>
</dbReference>
<dbReference type="AlphaFoldDB" id="A0A445DPD0"/>